<dbReference type="PANTHER" id="PTHR44591:SF3">
    <property type="entry name" value="RESPONSE REGULATORY DOMAIN-CONTAINING PROTEIN"/>
    <property type="match status" value="1"/>
</dbReference>
<dbReference type="EMBL" id="VSSQ01090811">
    <property type="protein sequence ID" value="MPN36597.1"/>
    <property type="molecule type" value="Genomic_DNA"/>
</dbReference>
<protein>
    <submittedName>
        <fullName evidence="3">Transcriptional regulatory protein BtsR</fullName>
    </submittedName>
</protein>
<proteinExistence type="predicted"/>
<keyword evidence="1" id="KW-0597">Phosphoprotein</keyword>
<dbReference type="PROSITE" id="PS50110">
    <property type="entry name" value="RESPONSE_REGULATORY"/>
    <property type="match status" value="1"/>
</dbReference>
<organism evidence="3">
    <name type="scientific">bioreactor metagenome</name>
    <dbReference type="NCBI Taxonomy" id="1076179"/>
    <lineage>
        <taxon>unclassified sequences</taxon>
        <taxon>metagenomes</taxon>
        <taxon>ecological metagenomes</taxon>
    </lineage>
</organism>
<evidence type="ECO:0000313" key="3">
    <source>
        <dbReference type="EMBL" id="MPN36597.1"/>
    </source>
</evidence>
<feature type="domain" description="Response regulatory" evidence="2">
    <location>
        <begin position="3"/>
        <end position="118"/>
    </location>
</feature>
<gene>
    <name evidence="3" type="primary">btsR_25</name>
    <name evidence="3" type="ORF">SDC9_184107</name>
</gene>
<dbReference type="InterPro" id="IPR050595">
    <property type="entry name" value="Bact_response_regulator"/>
</dbReference>
<dbReference type="InterPro" id="IPR011006">
    <property type="entry name" value="CheY-like_superfamily"/>
</dbReference>
<evidence type="ECO:0000256" key="1">
    <source>
        <dbReference type="ARBA" id="ARBA00022553"/>
    </source>
</evidence>
<name>A0A645HC38_9ZZZZ</name>
<sequence length="121" mass="14310">MKNILIIEDDERQRINLKKIISENDVVIYEAQDKDEALDICNKVCIDIFLVDIVLKSSSGLDFALEIRKINKYELSWIIFITTHREYLTEAFKQVHCYDYIIKPYDKEEILSTIRKLISHG</sequence>
<dbReference type="AlphaFoldDB" id="A0A645HC38"/>
<dbReference type="SUPFAM" id="SSF52172">
    <property type="entry name" value="CheY-like"/>
    <property type="match status" value="1"/>
</dbReference>
<dbReference type="Pfam" id="PF00072">
    <property type="entry name" value="Response_reg"/>
    <property type="match status" value="1"/>
</dbReference>
<dbReference type="InterPro" id="IPR001789">
    <property type="entry name" value="Sig_transdc_resp-reg_receiver"/>
</dbReference>
<dbReference type="SMART" id="SM00448">
    <property type="entry name" value="REC"/>
    <property type="match status" value="1"/>
</dbReference>
<dbReference type="GO" id="GO:0000160">
    <property type="term" value="P:phosphorelay signal transduction system"/>
    <property type="evidence" value="ECO:0007669"/>
    <property type="project" value="InterPro"/>
</dbReference>
<dbReference type="PANTHER" id="PTHR44591">
    <property type="entry name" value="STRESS RESPONSE REGULATOR PROTEIN 1"/>
    <property type="match status" value="1"/>
</dbReference>
<accession>A0A645HC38</accession>
<dbReference type="Gene3D" id="3.40.50.2300">
    <property type="match status" value="1"/>
</dbReference>
<comment type="caution">
    <text evidence="3">The sequence shown here is derived from an EMBL/GenBank/DDBJ whole genome shotgun (WGS) entry which is preliminary data.</text>
</comment>
<reference evidence="3" key="1">
    <citation type="submission" date="2019-08" db="EMBL/GenBank/DDBJ databases">
        <authorList>
            <person name="Kucharzyk K."/>
            <person name="Murdoch R.W."/>
            <person name="Higgins S."/>
            <person name="Loffler F."/>
        </authorList>
    </citation>
    <scope>NUCLEOTIDE SEQUENCE</scope>
</reference>
<evidence type="ECO:0000259" key="2">
    <source>
        <dbReference type="PROSITE" id="PS50110"/>
    </source>
</evidence>